<dbReference type="Gene3D" id="2.40.10.220">
    <property type="entry name" value="predicted glycosyltransferase like domains"/>
    <property type="match status" value="1"/>
</dbReference>
<dbReference type="InterPro" id="IPR009875">
    <property type="entry name" value="PilZ_domain"/>
</dbReference>
<accession>A0ABV7TX00</accession>
<evidence type="ECO:0000313" key="3">
    <source>
        <dbReference type="Proteomes" id="UP001595636"/>
    </source>
</evidence>
<name>A0ABV7TX00_9NEIS</name>
<protein>
    <submittedName>
        <fullName evidence="2">PilZ domain-containing protein</fullName>
    </submittedName>
</protein>
<gene>
    <name evidence="2" type="ORF">ACFOKJ_14245</name>
</gene>
<dbReference type="Proteomes" id="UP001595636">
    <property type="component" value="Unassembled WGS sequence"/>
</dbReference>
<sequence length="130" mass="13803">MTDTTPARNEPAEGKAEGARPGVLSLAIKERSALYAAYMPFLSCGGIFVPTARSYSLGDEVFLLLTLLDDPQKVAVQGKVVWITPAAGNTNRSQGVGIEFADSDAGKHARDRIETLLAGAINSTRPTHTM</sequence>
<dbReference type="RefSeq" id="WP_390280759.1">
    <property type="nucleotide sequence ID" value="NZ_JBHRYH010000044.1"/>
</dbReference>
<keyword evidence="3" id="KW-1185">Reference proteome</keyword>
<feature type="domain" description="PilZ" evidence="1">
    <location>
        <begin position="27"/>
        <end position="118"/>
    </location>
</feature>
<organism evidence="2 3">
    <name type="scientific">Vogesella amnigena</name>
    <dbReference type="NCBI Taxonomy" id="1507449"/>
    <lineage>
        <taxon>Bacteria</taxon>
        <taxon>Pseudomonadati</taxon>
        <taxon>Pseudomonadota</taxon>
        <taxon>Betaproteobacteria</taxon>
        <taxon>Neisseriales</taxon>
        <taxon>Chromobacteriaceae</taxon>
        <taxon>Vogesella</taxon>
    </lineage>
</organism>
<reference evidence="3" key="1">
    <citation type="journal article" date="2019" name="Int. J. Syst. Evol. Microbiol.">
        <title>The Global Catalogue of Microorganisms (GCM) 10K type strain sequencing project: providing services to taxonomists for standard genome sequencing and annotation.</title>
        <authorList>
            <consortium name="The Broad Institute Genomics Platform"/>
            <consortium name="The Broad Institute Genome Sequencing Center for Infectious Disease"/>
            <person name="Wu L."/>
            <person name="Ma J."/>
        </authorList>
    </citation>
    <scope>NUCLEOTIDE SEQUENCE [LARGE SCALE GENOMIC DNA]</scope>
    <source>
        <strain evidence="3">KCTC 42195</strain>
    </source>
</reference>
<dbReference type="SUPFAM" id="SSF141371">
    <property type="entry name" value="PilZ domain-like"/>
    <property type="match status" value="1"/>
</dbReference>
<comment type="caution">
    <text evidence="2">The sequence shown here is derived from an EMBL/GenBank/DDBJ whole genome shotgun (WGS) entry which is preliminary data.</text>
</comment>
<dbReference type="EMBL" id="JBHRYH010000044">
    <property type="protein sequence ID" value="MFC3627275.1"/>
    <property type="molecule type" value="Genomic_DNA"/>
</dbReference>
<proteinExistence type="predicted"/>
<evidence type="ECO:0000259" key="1">
    <source>
        <dbReference type="Pfam" id="PF07238"/>
    </source>
</evidence>
<evidence type="ECO:0000313" key="2">
    <source>
        <dbReference type="EMBL" id="MFC3627275.1"/>
    </source>
</evidence>
<dbReference type="Pfam" id="PF07238">
    <property type="entry name" value="PilZ"/>
    <property type="match status" value="1"/>
</dbReference>